<comment type="caution">
    <text evidence="3">The sequence shown here is derived from an EMBL/GenBank/DDBJ whole genome shotgun (WGS) entry which is preliminary data.</text>
</comment>
<evidence type="ECO:0008006" key="5">
    <source>
        <dbReference type="Google" id="ProtNLM"/>
    </source>
</evidence>
<feature type="compositionally biased region" description="Polar residues" evidence="1">
    <location>
        <begin position="59"/>
        <end position="68"/>
    </location>
</feature>
<keyword evidence="2" id="KW-0732">Signal</keyword>
<feature type="region of interest" description="Disordered" evidence="1">
    <location>
        <begin position="28"/>
        <end position="68"/>
    </location>
</feature>
<feature type="signal peptide" evidence="2">
    <location>
        <begin position="1"/>
        <end position="26"/>
    </location>
</feature>
<dbReference type="EMBL" id="BJNQ01000001">
    <property type="protein sequence ID" value="GEC73872.1"/>
    <property type="molecule type" value="Genomic_DNA"/>
</dbReference>
<dbReference type="Proteomes" id="UP000317410">
    <property type="component" value="Unassembled WGS sequence"/>
</dbReference>
<evidence type="ECO:0000256" key="1">
    <source>
        <dbReference type="SAM" id="MobiDB-lite"/>
    </source>
</evidence>
<evidence type="ECO:0000313" key="3">
    <source>
        <dbReference type="EMBL" id="GEC73872.1"/>
    </source>
</evidence>
<dbReference type="PROSITE" id="PS51257">
    <property type="entry name" value="PROKAR_LIPOPROTEIN"/>
    <property type="match status" value="1"/>
</dbReference>
<organism evidence="3 4">
    <name type="scientific">Microbacterium maritypicum</name>
    <name type="common">Microbacterium liquefaciens</name>
    <dbReference type="NCBI Taxonomy" id="33918"/>
    <lineage>
        <taxon>Bacteria</taxon>
        <taxon>Bacillati</taxon>
        <taxon>Actinomycetota</taxon>
        <taxon>Actinomycetes</taxon>
        <taxon>Micrococcales</taxon>
        <taxon>Microbacteriaceae</taxon>
        <taxon>Microbacterium</taxon>
    </lineage>
</organism>
<proteinExistence type="predicted"/>
<dbReference type="RefSeq" id="WP_218026588.1">
    <property type="nucleotide sequence ID" value="NZ_BJNQ01000001.1"/>
</dbReference>
<dbReference type="AlphaFoldDB" id="A0A4Y4B388"/>
<name>A0A4Y4B388_MICMQ</name>
<evidence type="ECO:0000313" key="4">
    <source>
        <dbReference type="Proteomes" id="UP000317410"/>
    </source>
</evidence>
<sequence>MNITTGKTAAAIALLALIGFGTVACSAPAEPADPKADSSSAAPEEVEEAPEPVDLSGEWKQTNSNDAESFQSATITADTIEIFWNAPDTKSLYWAGTIEVPADGSTSFVWDSVNDKTKTDTALLASGDDTKTFTFENGELSYEVTALGTTMTVRLAQE</sequence>
<accession>A0A4Y4B388</accession>
<feature type="chain" id="PRO_5021222663" description="Lipoprotein" evidence="2">
    <location>
        <begin position="27"/>
        <end position="158"/>
    </location>
</feature>
<gene>
    <name evidence="3" type="ORF">MLI01_00170</name>
</gene>
<protein>
    <recommendedName>
        <fullName evidence="5">Lipoprotein</fullName>
    </recommendedName>
</protein>
<reference evidence="3 4" key="1">
    <citation type="submission" date="2019-06" db="EMBL/GenBank/DDBJ databases">
        <title>Whole genome shotgun sequence of Microbacterium liquefaciens NBRC 15037.</title>
        <authorList>
            <person name="Hosoyama A."/>
            <person name="Uohara A."/>
            <person name="Ohji S."/>
            <person name="Ichikawa N."/>
        </authorList>
    </citation>
    <scope>NUCLEOTIDE SEQUENCE [LARGE SCALE GENOMIC DNA]</scope>
    <source>
        <strain evidence="3 4">NBRC 15037</strain>
    </source>
</reference>
<evidence type="ECO:0000256" key="2">
    <source>
        <dbReference type="SAM" id="SignalP"/>
    </source>
</evidence>